<dbReference type="AlphaFoldDB" id="A0A8H3EQL9"/>
<feature type="compositionally biased region" description="Basic and acidic residues" evidence="1">
    <location>
        <begin position="217"/>
        <end position="230"/>
    </location>
</feature>
<protein>
    <submittedName>
        <fullName evidence="2">Uncharacterized protein</fullName>
    </submittedName>
</protein>
<dbReference type="EMBL" id="CAJPDQ010000005">
    <property type="protein sequence ID" value="CAF9909629.1"/>
    <property type="molecule type" value="Genomic_DNA"/>
</dbReference>
<evidence type="ECO:0000313" key="3">
    <source>
        <dbReference type="Proteomes" id="UP000664169"/>
    </source>
</evidence>
<sequence>MSVATRQPFGLVTQGRLRNLTNIKNKQNAILPSSSKSLKRAYDADASASDNDNENIDPAIFLSPSKKSKGCDGLAKPQQYHLKSSISTSSLKTRTIATPKRLLLASPVTAPISAPAGGRSPTRKRGGILSRRRVSATPFTRVDPLSFTRANSNGMPFSLDAALSGTVPGYTPKQAPVSDLKDGMPGKWFFSIHEDTPEEELGNLVQHSTQVLDISDDEGKSSEKDARGKENIPPADYSGIIPVQRKDMMSDEARTPLGDLNAADYYAADCDVSSVIVVPEENDIDFAFVAPGKESIGGQMLLKEVLSKNSTLVPPVESKEKPVETTGSAEPIVILEDEHLKTDAISSEPSLA</sequence>
<evidence type="ECO:0000256" key="1">
    <source>
        <dbReference type="SAM" id="MobiDB-lite"/>
    </source>
</evidence>
<accession>A0A8H3EQL9</accession>
<gene>
    <name evidence="2" type="ORF">GOMPHAMPRED_006825</name>
</gene>
<feature type="region of interest" description="Disordered" evidence="1">
    <location>
        <begin position="31"/>
        <end position="59"/>
    </location>
</feature>
<comment type="caution">
    <text evidence="2">The sequence shown here is derived from an EMBL/GenBank/DDBJ whole genome shotgun (WGS) entry which is preliminary data.</text>
</comment>
<proteinExistence type="predicted"/>
<name>A0A8H3EQL9_9LECA</name>
<dbReference type="Proteomes" id="UP000664169">
    <property type="component" value="Unassembled WGS sequence"/>
</dbReference>
<organism evidence="2 3">
    <name type="scientific">Gomphillus americanus</name>
    <dbReference type="NCBI Taxonomy" id="1940652"/>
    <lineage>
        <taxon>Eukaryota</taxon>
        <taxon>Fungi</taxon>
        <taxon>Dikarya</taxon>
        <taxon>Ascomycota</taxon>
        <taxon>Pezizomycotina</taxon>
        <taxon>Lecanoromycetes</taxon>
        <taxon>OSLEUM clade</taxon>
        <taxon>Ostropomycetidae</taxon>
        <taxon>Ostropales</taxon>
        <taxon>Graphidaceae</taxon>
        <taxon>Gomphilloideae</taxon>
        <taxon>Gomphillus</taxon>
    </lineage>
</organism>
<dbReference type="OrthoDB" id="425602at2759"/>
<reference evidence="2" key="1">
    <citation type="submission" date="2021-03" db="EMBL/GenBank/DDBJ databases">
        <authorList>
            <person name="Tagirdzhanova G."/>
        </authorList>
    </citation>
    <scope>NUCLEOTIDE SEQUENCE</scope>
</reference>
<evidence type="ECO:0000313" key="2">
    <source>
        <dbReference type="EMBL" id="CAF9909629.1"/>
    </source>
</evidence>
<feature type="region of interest" description="Disordered" evidence="1">
    <location>
        <begin position="211"/>
        <end position="238"/>
    </location>
</feature>
<keyword evidence="3" id="KW-1185">Reference proteome</keyword>